<evidence type="ECO:0000313" key="4">
    <source>
        <dbReference type="WBParaSite" id="EVEC_0000698901-mRNA-1"/>
    </source>
</evidence>
<sequence length="328" mass="37165">MDIQALKQWLIIIDNLMTQDKTSFRELLMRISTTSNSTLSSLITSKESDHELRAQALKRLAFTVLSSELDRYQSQVPEIQERLSENIRLSQVPTVHAQVFLCYRVLLLRLRPSHLVSMWPAMVTELASFLTVELSNWHLTFFSNKFEIYSTTLVHVLLQIEQQLLGASSLSDDLKCDRSDHWMQLYLAACKLLEALCTLPSGYLPQYQMCHWAFVASVGASCSDSFVPFAGRISALLNNKFGQLTTSEKKLISASLLNVKTLTSFGELRPFFLALATQNKSLLISQPYSTEDGQLRDAAFMSGKLTYNSAISRLEHSLHVDFAEPWQL</sequence>
<dbReference type="GO" id="GO:0005768">
    <property type="term" value="C:endosome"/>
    <property type="evidence" value="ECO:0007669"/>
    <property type="project" value="TreeGrafter"/>
</dbReference>
<dbReference type="InterPro" id="IPR056457">
    <property type="entry name" value="DOP1_C"/>
</dbReference>
<proteinExistence type="predicted"/>
<accession>A0A0N4V983</accession>
<dbReference type="GO" id="GO:0005802">
    <property type="term" value="C:trans-Golgi network"/>
    <property type="evidence" value="ECO:0007669"/>
    <property type="project" value="TreeGrafter"/>
</dbReference>
<reference evidence="2 3" key="2">
    <citation type="submission" date="2018-10" db="EMBL/GenBank/DDBJ databases">
        <authorList>
            <consortium name="Pathogen Informatics"/>
        </authorList>
    </citation>
    <scope>NUCLEOTIDE SEQUENCE [LARGE SCALE GENOMIC DNA]</scope>
</reference>
<dbReference type="PANTHER" id="PTHR14042">
    <property type="entry name" value="DOPEY-RELATED"/>
    <property type="match status" value="1"/>
</dbReference>
<evidence type="ECO:0000313" key="2">
    <source>
        <dbReference type="EMBL" id="VDD91759.1"/>
    </source>
</evidence>
<dbReference type="AlphaFoldDB" id="A0A0N4V983"/>
<evidence type="ECO:0000259" key="1">
    <source>
        <dbReference type="Pfam" id="PF24598"/>
    </source>
</evidence>
<reference evidence="4" key="1">
    <citation type="submission" date="2017-02" db="UniProtKB">
        <authorList>
            <consortium name="WormBaseParasite"/>
        </authorList>
    </citation>
    <scope>IDENTIFICATION</scope>
</reference>
<organism evidence="4">
    <name type="scientific">Enterobius vermicularis</name>
    <name type="common">Human pinworm</name>
    <dbReference type="NCBI Taxonomy" id="51028"/>
    <lineage>
        <taxon>Eukaryota</taxon>
        <taxon>Metazoa</taxon>
        <taxon>Ecdysozoa</taxon>
        <taxon>Nematoda</taxon>
        <taxon>Chromadorea</taxon>
        <taxon>Rhabditida</taxon>
        <taxon>Spirurina</taxon>
        <taxon>Oxyuridomorpha</taxon>
        <taxon>Oxyuroidea</taxon>
        <taxon>Oxyuridae</taxon>
        <taxon>Enterobius</taxon>
    </lineage>
</organism>
<dbReference type="EMBL" id="UXUI01008539">
    <property type="protein sequence ID" value="VDD91759.1"/>
    <property type="molecule type" value="Genomic_DNA"/>
</dbReference>
<feature type="domain" description="DOP1-like C-terminal" evidence="1">
    <location>
        <begin position="6"/>
        <end position="131"/>
    </location>
</feature>
<dbReference type="InterPro" id="IPR040314">
    <property type="entry name" value="DOP1"/>
</dbReference>
<dbReference type="GO" id="GO:0006895">
    <property type="term" value="P:Golgi to endosome transport"/>
    <property type="evidence" value="ECO:0007669"/>
    <property type="project" value="InterPro"/>
</dbReference>
<protein>
    <submittedName>
        <fullName evidence="4">DUF3452 domain-containing protein</fullName>
    </submittedName>
</protein>
<gene>
    <name evidence="2" type="ORF">EVEC_LOCUS6510</name>
</gene>
<dbReference type="Pfam" id="PF24598">
    <property type="entry name" value="DOP1_C"/>
    <property type="match status" value="1"/>
</dbReference>
<dbReference type="PANTHER" id="PTHR14042:SF24">
    <property type="entry name" value="PROTEIN DOPEY-1 HOMOLOG"/>
    <property type="match status" value="1"/>
</dbReference>
<dbReference type="GO" id="GO:0005829">
    <property type="term" value="C:cytosol"/>
    <property type="evidence" value="ECO:0007669"/>
    <property type="project" value="GOC"/>
</dbReference>
<dbReference type="Proteomes" id="UP000274131">
    <property type="component" value="Unassembled WGS sequence"/>
</dbReference>
<evidence type="ECO:0000313" key="3">
    <source>
        <dbReference type="Proteomes" id="UP000274131"/>
    </source>
</evidence>
<dbReference type="OrthoDB" id="297643at2759"/>
<name>A0A0N4V983_ENTVE</name>
<keyword evidence="3" id="KW-1185">Reference proteome</keyword>
<dbReference type="WBParaSite" id="EVEC_0000698901-mRNA-1">
    <property type="protein sequence ID" value="EVEC_0000698901-mRNA-1"/>
    <property type="gene ID" value="EVEC_0000698901"/>
</dbReference>
<dbReference type="STRING" id="51028.A0A0N4V983"/>